<protein>
    <submittedName>
        <fullName evidence="2">E2 ligase fold family C protein</fullName>
    </submittedName>
</protein>
<feature type="domain" description="THIF-type NAD/FAD binding fold" evidence="1">
    <location>
        <begin position="206"/>
        <end position="479"/>
    </location>
</feature>
<dbReference type="Pfam" id="PF00899">
    <property type="entry name" value="ThiF"/>
    <property type="match status" value="1"/>
</dbReference>
<keyword evidence="3" id="KW-1185">Reference proteome</keyword>
<evidence type="ECO:0000313" key="2">
    <source>
        <dbReference type="EMBL" id="MEN3236376.1"/>
    </source>
</evidence>
<reference evidence="2 3" key="1">
    <citation type="journal article" date="2023" name="PLoS ONE">
        <title>Complete genome assembly of Hawai'i environmental nontuberculous mycobacteria reveals unexpected co-isolation with methylobacteria.</title>
        <authorList>
            <person name="Hendrix J."/>
            <person name="Epperson L.E."/>
            <person name="Tong E.I."/>
            <person name="Chan Y.L."/>
            <person name="Hasan N.A."/>
            <person name="Dawrs S.N."/>
            <person name="Norton G.J."/>
            <person name="Virdi R."/>
            <person name="Crooks J.L."/>
            <person name="Chan E.D."/>
            <person name="Honda J.R."/>
            <person name="Strong M."/>
        </authorList>
    </citation>
    <scope>NUCLEOTIDE SEQUENCE [LARGE SCALE GENOMIC DNA]</scope>
    <source>
        <strain evidence="2 3">NJH_HI04-1</strain>
    </source>
</reference>
<gene>
    <name evidence="2" type="ORF">PUR29_22780</name>
</gene>
<sequence length="509" mass="54180">MALAPFFERAATAASQVLSEFGTAAFADRLQAHVVGIAFDGEAARSREGAATLDLTVRLLARLYPTLAIEALDDGGRERAVELRALASAINPVVDLNPDCRRATVVVCVGGSVPDTDATVLYAGSDGWIASFARSGPLGSGETSNPFGAGVTACLAAANVFRTVFRDQLVNGDLDPDLALDLRSYRPASEVTVADPLGRIDLGEAHLVGLGAIGNGAVWALARIEDAVGTLHLVDHEAVDLSNLQRYAMAGHHDIDAPKVDVAARVLGTTGLRVVRHQMSWDAYLADRGDWRLERVAVALDTAADRIAAQGSLPRWIANAWTQEGDLGVSRHGFDDGRACLACLYLPQGAVKDEDDRIAEELGMPEAQPEIRRMLQTGESVPVAFVDRIAAALRIPSGALHPFVGQPLRSFYQNAICGGVVFRLTDGEQPVKAVVPMAFQSAMAGLMLAAELVKHASGTLDAPTTITRLNLLRPIGSHLHDPRQPDVSGRCLCGDSDFRDAYRCKYPVA</sequence>
<organism evidence="2 3">
    <name type="scientific">Methylobacterium ajmalii</name>
    <dbReference type="NCBI Taxonomy" id="2738439"/>
    <lineage>
        <taxon>Bacteria</taxon>
        <taxon>Pseudomonadati</taxon>
        <taxon>Pseudomonadota</taxon>
        <taxon>Alphaproteobacteria</taxon>
        <taxon>Hyphomicrobiales</taxon>
        <taxon>Methylobacteriaceae</taxon>
        <taxon>Methylobacterium</taxon>
    </lineage>
</organism>
<evidence type="ECO:0000259" key="1">
    <source>
        <dbReference type="Pfam" id="PF00899"/>
    </source>
</evidence>
<dbReference type="SUPFAM" id="SSF69572">
    <property type="entry name" value="Activating enzymes of the ubiquitin-like proteins"/>
    <property type="match status" value="1"/>
</dbReference>
<name>A0ABU9ZYV2_9HYPH</name>
<dbReference type="Gene3D" id="3.40.50.720">
    <property type="entry name" value="NAD(P)-binding Rossmann-like Domain"/>
    <property type="match status" value="1"/>
</dbReference>
<accession>A0ABU9ZYV2</accession>
<keyword evidence="2" id="KW-0436">Ligase</keyword>
<dbReference type="GO" id="GO:0016874">
    <property type="term" value="F:ligase activity"/>
    <property type="evidence" value="ECO:0007669"/>
    <property type="project" value="UniProtKB-KW"/>
</dbReference>
<dbReference type="Pfam" id="PF14459">
    <property type="entry name" value="Prok-E2_C"/>
    <property type="match status" value="1"/>
</dbReference>
<evidence type="ECO:0000313" key="3">
    <source>
        <dbReference type="Proteomes" id="UP001407347"/>
    </source>
</evidence>
<dbReference type="RefSeq" id="WP_346013219.1">
    <property type="nucleotide sequence ID" value="NZ_JAQYXP010000003.1"/>
</dbReference>
<dbReference type="Proteomes" id="UP001407347">
    <property type="component" value="Unassembled WGS sequence"/>
</dbReference>
<dbReference type="InterPro" id="IPR032864">
    <property type="entry name" value="Prok-E2_C"/>
</dbReference>
<proteinExistence type="predicted"/>
<dbReference type="InterPro" id="IPR000594">
    <property type="entry name" value="ThiF_NAD_FAD-bd"/>
</dbReference>
<dbReference type="InterPro" id="IPR035985">
    <property type="entry name" value="Ubiquitin-activating_enz"/>
</dbReference>
<dbReference type="EMBL" id="JAQYXP010000003">
    <property type="protein sequence ID" value="MEN3236376.1"/>
    <property type="molecule type" value="Genomic_DNA"/>
</dbReference>
<comment type="caution">
    <text evidence="2">The sequence shown here is derived from an EMBL/GenBank/DDBJ whole genome shotgun (WGS) entry which is preliminary data.</text>
</comment>